<keyword evidence="2" id="KW-1185">Reference proteome</keyword>
<evidence type="ECO:0000313" key="2">
    <source>
        <dbReference type="Proteomes" id="UP000199069"/>
    </source>
</evidence>
<gene>
    <name evidence="1" type="primary">FGENESH: predicted gene_9.110</name>
    <name evidence="1" type="ORF">BN2166_0047640</name>
</gene>
<proteinExistence type="predicted"/>
<dbReference type="Proteomes" id="UP000199069">
    <property type="component" value="Unassembled WGS sequence"/>
</dbReference>
<dbReference type="EMBL" id="CWKI01000009">
    <property type="protein sequence ID" value="CTR08903.1"/>
    <property type="molecule type" value="Genomic_DNA"/>
</dbReference>
<evidence type="ECO:0000313" key="1">
    <source>
        <dbReference type="EMBL" id="CTR08903.1"/>
    </source>
</evidence>
<sequence length="263" mass="28791">MDGKEAGLRFKRLACRGSKPPHTAIEAILSTFANSLVRSLPFTGLYHAAPAHTSLGTTQATASCPAIFGFKPALERVRSEMAVVEMDAREAHEAMCGRKVSRLSNFVPSIVRDGSNLISWPRRMTLGGLFGMARAAGRNMVASVLVGSKADKWESDHDSSFEISLPASSFLRTDASALNKHRARFDPSRSDLCACGEVESREHFLLLCPLYEQARHSFYKHIRLRQTPTIALLLGNLNFITATGRFAGLTDPAQDVQGLDDKE</sequence>
<protein>
    <submittedName>
        <fullName evidence="1">Uncharacterized protein</fullName>
    </submittedName>
</protein>
<organism evidence="1 2">
    <name type="scientific">Rhodotorula toruloides</name>
    <name type="common">Yeast</name>
    <name type="synonym">Rhodosporidium toruloides</name>
    <dbReference type="NCBI Taxonomy" id="5286"/>
    <lineage>
        <taxon>Eukaryota</taxon>
        <taxon>Fungi</taxon>
        <taxon>Dikarya</taxon>
        <taxon>Basidiomycota</taxon>
        <taxon>Pucciniomycotina</taxon>
        <taxon>Microbotryomycetes</taxon>
        <taxon>Sporidiobolales</taxon>
        <taxon>Sporidiobolaceae</taxon>
        <taxon>Rhodotorula</taxon>
    </lineage>
</organism>
<name>A0A0K3CIY7_RHOTO</name>
<accession>A0A0K3CIY7</accession>
<dbReference type="AlphaFoldDB" id="A0A0K3CIY7"/>
<reference evidence="1 2" key="1">
    <citation type="submission" date="2015-07" db="EMBL/GenBank/DDBJ databases">
        <authorList>
            <person name="Cajimat M.N.B."/>
            <person name="Milazzo M.L."/>
            <person name="Fulhorst C.F."/>
        </authorList>
    </citation>
    <scope>NUCLEOTIDE SEQUENCE [LARGE SCALE GENOMIC DNA]</scope>
    <source>
        <strain evidence="1">Single colony</strain>
    </source>
</reference>